<dbReference type="AlphaFoldDB" id="A0AAD5JPX9"/>
<keyword evidence="3" id="KW-1185">Reference proteome</keyword>
<name>A0AAD5JPX9_9FUNG</name>
<feature type="domain" description="F-box" evidence="1">
    <location>
        <begin position="153"/>
        <end position="200"/>
    </location>
</feature>
<evidence type="ECO:0000313" key="3">
    <source>
        <dbReference type="Proteomes" id="UP001209540"/>
    </source>
</evidence>
<dbReference type="SUPFAM" id="SSF48452">
    <property type="entry name" value="TPR-like"/>
    <property type="match status" value="1"/>
</dbReference>
<protein>
    <recommendedName>
        <fullName evidence="1">F-box domain-containing protein</fullName>
    </recommendedName>
</protein>
<gene>
    <name evidence="2" type="ORF">BDA99DRAFT_575784</name>
</gene>
<dbReference type="InterPro" id="IPR032675">
    <property type="entry name" value="LRR_dom_sf"/>
</dbReference>
<organism evidence="2 3">
    <name type="scientific">Phascolomyces articulosus</name>
    <dbReference type="NCBI Taxonomy" id="60185"/>
    <lineage>
        <taxon>Eukaryota</taxon>
        <taxon>Fungi</taxon>
        <taxon>Fungi incertae sedis</taxon>
        <taxon>Mucoromycota</taxon>
        <taxon>Mucoromycotina</taxon>
        <taxon>Mucoromycetes</taxon>
        <taxon>Mucorales</taxon>
        <taxon>Lichtheimiaceae</taxon>
        <taxon>Phascolomyces</taxon>
    </lineage>
</organism>
<dbReference type="InterPro" id="IPR001810">
    <property type="entry name" value="F-box_dom"/>
</dbReference>
<evidence type="ECO:0000313" key="2">
    <source>
        <dbReference type="EMBL" id="KAI9249129.1"/>
    </source>
</evidence>
<reference evidence="2" key="2">
    <citation type="submission" date="2023-02" db="EMBL/GenBank/DDBJ databases">
        <authorList>
            <consortium name="DOE Joint Genome Institute"/>
            <person name="Mondo S.J."/>
            <person name="Chang Y."/>
            <person name="Wang Y."/>
            <person name="Ahrendt S."/>
            <person name="Andreopoulos W."/>
            <person name="Barry K."/>
            <person name="Beard J."/>
            <person name="Benny G.L."/>
            <person name="Blankenship S."/>
            <person name="Bonito G."/>
            <person name="Cuomo C."/>
            <person name="Desiro A."/>
            <person name="Gervers K.A."/>
            <person name="Hundley H."/>
            <person name="Kuo A."/>
            <person name="LaButti K."/>
            <person name="Lang B.F."/>
            <person name="Lipzen A."/>
            <person name="O'Donnell K."/>
            <person name="Pangilinan J."/>
            <person name="Reynolds N."/>
            <person name="Sandor L."/>
            <person name="Smith M.W."/>
            <person name="Tsang A."/>
            <person name="Grigoriev I.V."/>
            <person name="Stajich J.E."/>
            <person name="Spatafora J.W."/>
        </authorList>
    </citation>
    <scope>NUCLEOTIDE SEQUENCE</scope>
    <source>
        <strain evidence="2">RSA 2281</strain>
    </source>
</reference>
<dbReference type="SUPFAM" id="SSF81383">
    <property type="entry name" value="F-box domain"/>
    <property type="match status" value="1"/>
</dbReference>
<dbReference type="PROSITE" id="PS50181">
    <property type="entry name" value="FBOX"/>
    <property type="match status" value="1"/>
</dbReference>
<comment type="caution">
    <text evidence="2">The sequence shown here is derived from an EMBL/GenBank/DDBJ whole genome shotgun (WGS) entry which is preliminary data.</text>
</comment>
<dbReference type="Proteomes" id="UP001209540">
    <property type="component" value="Unassembled WGS sequence"/>
</dbReference>
<dbReference type="EMBL" id="JAIXMP010000036">
    <property type="protein sequence ID" value="KAI9249129.1"/>
    <property type="molecule type" value="Genomic_DNA"/>
</dbReference>
<dbReference type="InterPro" id="IPR036047">
    <property type="entry name" value="F-box-like_dom_sf"/>
</dbReference>
<sequence length="662" mass="74487">MTKKRQAQEPFGSPCKRKINNNCTNDTIKALQIQLTEAATKDLDNERSNDEIELSLAGLDRIIVNAHELRANVWARKANTTEELKSTLSMIELLPTYIVGYLRSGKLYEIQGYQERAIKIYDIGIHTVPSSDPLYRLLQENKEMALSRSQKRIDFIANCPYDIVRIILDLLPKETLLELTMVARTWRQKTVEDPIRWKTFRVIRGLHANTADRSYRLLPIVSHHVEVLKIKGSSDFVPKCLQFIRTHNFSNLQSLKVNQLRLGFSQQRINCYELFTNMLLNIANSLTSLEFKDVSIDLPPLAIILSLCRNLKIFQQHSTPVHKEWFKGLSLSYAICLTKIVLDLPHDWDEASDKEIETLLHRSPQLEHLVLDSCNVNKVLPVAIHCCQRLTNLVLNQKQAEIREEITCHNKSPGALLNVLLGGNFSASTLQFLLERKGCSIVELFLAPESSSFSNDEDWSSLSGGSTAASTMNSLVKLSILQCQPSSTISDLATIMIEKAQGTLHDVGLLDFDPGVTDGMVNALVRVVGLERLTLDGCTMGSLASRGHIFSQFCHLDFLSLCMCDGVTLTLLQSIGYIKGLKKLIVERIDDGPAYQMNEFTRLIGNLSNLIYLQISYTSLDFTDIENLCKSKTLKTIGWNAIDTPNDAVETLKKHGIKVTIL</sequence>
<dbReference type="Gene3D" id="3.80.10.10">
    <property type="entry name" value="Ribonuclease Inhibitor"/>
    <property type="match status" value="2"/>
</dbReference>
<accession>A0AAD5JPX9</accession>
<dbReference type="SUPFAM" id="SSF52047">
    <property type="entry name" value="RNI-like"/>
    <property type="match status" value="1"/>
</dbReference>
<dbReference type="InterPro" id="IPR011990">
    <property type="entry name" value="TPR-like_helical_dom_sf"/>
</dbReference>
<reference evidence="2" key="1">
    <citation type="journal article" date="2022" name="IScience">
        <title>Evolution of zygomycete secretomes and the origins of terrestrial fungal ecologies.</title>
        <authorList>
            <person name="Chang Y."/>
            <person name="Wang Y."/>
            <person name="Mondo S."/>
            <person name="Ahrendt S."/>
            <person name="Andreopoulos W."/>
            <person name="Barry K."/>
            <person name="Beard J."/>
            <person name="Benny G.L."/>
            <person name="Blankenship S."/>
            <person name="Bonito G."/>
            <person name="Cuomo C."/>
            <person name="Desiro A."/>
            <person name="Gervers K.A."/>
            <person name="Hundley H."/>
            <person name="Kuo A."/>
            <person name="LaButti K."/>
            <person name="Lang B.F."/>
            <person name="Lipzen A."/>
            <person name="O'Donnell K."/>
            <person name="Pangilinan J."/>
            <person name="Reynolds N."/>
            <person name="Sandor L."/>
            <person name="Smith M.E."/>
            <person name="Tsang A."/>
            <person name="Grigoriev I.V."/>
            <person name="Stajich J.E."/>
            <person name="Spatafora J.W."/>
        </authorList>
    </citation>
    <scope>NUCLEOTIDE SEQUENCE</scope>
    <source>
        <strain evidence="2">RSA 2281</strain>
    </source>
</reference>
<proteinExistence type="predicted"/>
<evidence type="ECO:0000259" key="1">
    <source>
        <dbReference type="PROSITE" id="PS50181"/>
    </source>
</evidence>